<dbReference type="EMBL" id="VICE01000048">
    <property type="protein sequence ID" value="TQD48295.1"/>
    <property type="molecule type" value="Genomic_DNA"/>
</dbReference>
<dbReference type="RefSeq" id="WP_141517696.1">
    <property type="nucleotide sequence ID" value="NZ_VICE01000048.1"/>
</dbReference>
<gene>
    <name evidence="1" type="ORF">FKV25_04965</name>
</gene>
<dbReference type="Proteomes" id="UP000318212">
    <property type="component" value="Unassembled WGS sequence"/>
</dbReference>
<dbReference type="AlphaFoldDB" id="A0A508AMG6"/>
<evidence type="ECO:0000313" key="2">
    <source>
        <dbReference type="Proteomes" id="UP000318212"/>
    </source>
</evidence>
<evidence type="ECO:0000313" key="1">
    <source>
        <dbReference type="EMBL" id="TQD48295.1"/>
    </source>
</evidence>
<keyword evidence="2" id="KW-1185">Reference proteome</keyword>
<accession>A0A508AMG6</accession>
<comment type="caution">
    <text evidence="1">The sequence shown here is derived from an EMBL/GenBank/DDBJ whole genome shotgun (WGS) entry which is preliminary data.</text>
</comment>
<proteinExistence type="predicted"/>
<reference evidence="1 2" key="1">
    <citation type="submission" date="2019-06" db="EMBL/GenBank/DDBJ databases">
        <title>Lysobacter alkalisoli sp. nov. isolated from saline soil.</title>
        <authorList>
            <person name="Sun J.-Q."/>
            <person name="Xu L."/>
        </authorList>
    </citation>
    <scope>NUCLEOTIDE SEQUENCE [LARGE SCALE GENOMIC DNA]</scope>
    <source>
        <strain evidence="1 2">JCM 31130</strain>
    </source>
</reference>
<protein>
    <submittedName>
        <fullName evidence="1">Uncharacterized protein</fullName>
    </submittedName>
</protein>
<sequence length="143" mass="15071">MHAPEPDHERLRRYLQALPEPLPPASLEHRLRASQTRRSRVLRTGASALALGLVVVLALPGHRGPQVESPPGAGGAAIVAVAPGAFPDSGDAAHMKLRAIDRALQTAYGRGASDAELAPLWEARLQLVRDLVPSNTVDSGTSS</sequence>
<dbReference type="OrthoDB" id="6059379at2"/>
<name>A0A508AMG6_9GAMM</name>
<organism evidence="1 2">
    <name type="scientific">Marilutibacter aestuarii</name>
    <dbReference type="NCBI Taxonomy" id="1706195"/>
    <lineage>
        <taxon>Bacteria</taxon>
        <taxon>Pseudomonadati</taxon>
        <taxon>Pseudomonadota</taxon>
        <taxon>Gammaproteobacteria</taxon>
        <taxon>Lysobacterales</taxon>
        <taxon>Lysobacteraceae</taxon>
        <taxon>Marilutibacter</taxon>
    </lineage>
</organism>